<dbReference type="Proteomes" id="UP000325577">
    <property type="component" value="Linkage Group LG7"/>
</dbReference>
<dbReference type="Gene3D" id="3.80.10.10">
    <property type="entry name" value="Ribonuclease Inhibitor"/>
    <property type="match status" value="3"/>
</dbReference>
<accession>A0A5J4ZJA3</accession>
<dbReference type="SUPFAM" id="SSF52047">
    <property type="entry name" value="RNI-like"/>
    <property type="match status" value="2"/>
</dbReference>
<dbReference type="Pfam" id="PF23247">
    <property type="entry name" value="LRR_RPS2"/>
    <property type="match status" value="3"/>
</dbReference>
<dbReference type="PANTHER" id="PTHR33463">
    <property type="entry name" value="NB-ARC DOMAIN-CONTAINING PROTEIN-RELATED"/>
    <property type="match status" value="1"/>
</dbReference>
<dbReference type="InterPro" id="IPR057135">
    <property type="entry name" value="At4g27190-like_LRR"/>
</dbReference>
<organism evidence="8 9">
    <name type="scientific">Nyssa sinensis</name>
    <dbReference type="NCBI Taxonomy" id="561372"/>
    <lineage>
        <taxon>Eukaryota</taxon>
        <taxon>Viridiplantae</taxon>
        <taxon>Streptophyta</taxon>
        <taxon>Embryophyta</taxon>
        <taxon>Tracheophyta</taxon>
        <taxon>Spermatophyta</taxon>
        <taxon>Magnoliopsida</taxon>
        <taxon>eudicotyledons</taxon>
        <taxon>Gunneridae</taxon>
        <taxon>Pentapetalae</taxon>
        <taxon>asterids</taxon>
        <taxon>Cornales</taxon>
        <taxon>Nyssaceae</taxon>
        <taxon>Nyssa</taxon>
    </lineage>
</organism>
<dbReference type="GO" id="GO:0043531">
    <property type="term" value="F:ADP binding"/>
    <property type="evidence" value="ECO:0007669"/>
    <property type="project" value="InterPro"/>
</dbReference>
<keyword evidence="4" id="KW-0611">Plant defense</keyword>
<dbReference type="EMBL" id="CM018050">
    <property type="protein sequence ID" value="KAA8517894.1"/>
    <property type="molecule type" value="Genomic_DNA"/>
</dbReference>
<dbReference type="InterPro" id="IPR002182">
    <property type="entry name" value="NB-ARC"/>
</dbReference>
<dbReference type="PRINTS" id="PR00364">
    <property type="entry name" value="DISEASERSIST"/>
</dbReference>
<keyword evidence="5" id="KW-0067">ATP-binding</keyword>
<feature type="domain" description="Disease resistance protein At4g27190-like leucine-rich repeats" evidence="7">
    <location>
        <begin position="989"/>
        <end position="1138"/>
    </location>
</feature>
<evidence type="ECO:0000256" key="4">
    <source>
        <dbReference type="ARBA" id="ARBA00022821"/>
    </source>
</evidence>
<keyword evidence="5" id="KW-0547">Nucleotide-binding</keyword>
<feature type="domain" description="Disease resistance protein At4g27190-like leucine-rich repeats" evidence="7">
    <location>
        <begin position="773"/>
        <end position="895"/>
    </location>
</feature>
<dbReference type="InterPro" id="IPR050905">
    <property type="entry name" value="Plant_NBS-LRR"/>
</dbReference>
<comment type="similarity">
    <text evidence="1">Belongs to the disease resistance NB-LRR family.</text>
</comment>
<evidence type="ECO:0000313" key="9">
    <source>
        <dbReference type="Proteomes" id="UP000325577"/>
    </source>
</evidence>
<evidence type="ECO:0000259" key="7">
    <source>
        <dbReference type="Pfam" id="PF23247"/>
    </source>
</evidence>
<protein>
    <submittedName>
        <fullName evidence="8">Uncharacterized protein</fullName>
    </submittedName>
</protein>
<dbReference type="InterPro" id="IPR027417">
    <property type="entry name" value="P-loop_NTPase"/>
</dbReference>
<dbReference type="OrthoDB" id="3794806at2759"/>
<dbReference type="InterPro" id="IPR036388">
    <property type="entry name" value="WH-like_DNA-bd_sf"/>
</dbReference>
<gene>
    <name evidence="8" type="ORF">F0562_015368</name>
</gene>
<dbReference type="PANTHER" id="PTHR33463:SF198">
    <property type="entry name" value="RPP4C3"/>
    <property type="match status" value="1"/>
</dbReference>
<evidence type="ECO:0000256" key="5">
    <source>
        <dbReference type="ARBA" id="ARBA00022840"/>
    </source>
</evidence>
<feature type="domain" description="NB-ARC" evidence="6">
    <location>
        <begin position="164"/>
        <end position="326"/>
    </location>
</feature>
<evidence type="ECO:0000256" key="1">
    <source>
        <dbReference type="ARBA" id="ARBA00008894"/>
    </source>
</evidence>
<evidence type="ECO:0000256" key="2">
    <source>
        <dbReference type="ARBA" id="ARBA00022614"/>
    </source>
</evidence>
<dbReference type="Gene3D" id="1.10.10.10">
    <property type="entry name" value="Winged helix-like DNA-binding domain superfamily/Winged helix DNA-binding domain"/>
    <property type="match status" value="1"/>
</dbReference>
<dbReference type="InterPro" id="IPR032675">
    <property type="entry name" value="LRR_dom_sf"/>
</dbReference>
<dbReference type="Gene3D" id="3.40.50.300">
    <property type="entry name" value="P-loop containing nucleotide triphosphate hydrolases"/>
    <property type="match status" value="1"/>
</dbReference>
<keyword evidence="2" id="KW-0433">Leucine-rich repeat</keyword>
<proteinExistence type="inferred from homology"/>
<dbReference type="Pfam" id="PF00931">
    <property type="entry name" value="NB-ARC"/>
    <property type="match status" value="1"/>
</dbReference>
<dbReference type="SUPFAM" id="SSF52540">
    <property type="entry name" value="P-loop containing nucleoside triphosphate hydrolases"/>
    <property type="match status" value="1"/>
</dbReference>
<dbReference type="SUPFAM" id="SSF52058">
    <property type="entry name" value="L domain-like"/>
    <property type="match status" value="1"/>
</dbReference>
<evidence type="ECO:0000259" key="6">
    <source>
        <dbReference type="Pfam" id="PF00931"/>
    </source>
</evidence>
<reference evidence="8 9" key="1">
    <citation type="submission" date="2019-09" db="EMBL/GenBank/DDBJ databases">
        <title>A chromosome-level genome assembly of the Chinese tupelo Nyssa sinensis.</title>
        <authorList>
            <person name="Yang X."/>
            <person name="Kang M."/>
            <person name="Yang Y."/>
            <person name="Xiong H."/>
            <person name="Wang M."/>
            <person name="Zhang Z."/>
            <person name="Wang Z."/>
            <person name="Wu H."/>
            <person name="Ma T."/>
            <person name="Liu J."/>
            <person name="Xi Z."/>
        </authorList>
    </citation>
    <scope>NUCLEOTIDE SEQUENCE [LARGE SCALE GENOMIC DNA]</scope>
    <source>
        <strain evidence="8">J267</strain>
        <tissue evidence="8">Leaf</tissue>
    </source>
</reference>
<keyword evidence="3" id="KW-0677">Repeat</keyword>
<feature type="domain" description="Disease resistance protein At4g27190-like leucine-rich repeats" evidence="7">
    <location>
        <begin position="1399"/>
        <end position="1541"/>
    </location>
</feature>
<evidence type="ECO:0000256" key="3">
    <source>
        <dbReference type="ARBA" id="ARBA00022737"/>
    </source>
</evidence>
<dbReference type="InterPro" id="IPR042197">
    <property type="entry name" value="Apaf_helical"/>
</dbReference>
<name>A0A5J4ZJA3_9ASTE</name>
<dbReference type="GO" id="GO:0006952">
    <property type="term" value="P:defense response"/>
    <property type="evidence" value="ECO:0007669"/>
    <property type="project" value="UniProtKB-KW"/>
</dbReference>
<dbReference type="GO" id="GO:0005524">
    <property type="term" value="F:ATP binding"/>
    <property type="evidence" value="ECO:0007669"/>
    <property type="project" value="UniProtKB-KW"/>
</dbReference>
<evidence type="ECO:0000313" key="8">
    <source>
        <dbReference type="EMBL" id="KAA8517894.1"/>
    </source>
</evidence>
<keyword evidence="9" id="KW-1185">Reference proteome</keyword>
<dbReference type="Gene3D" id="1.10.8.430">
    <property type="entry name" value="Helical domain of apoptotic protease-activating factors"/>
    <property type="match status" value="1"/>
</dbReference>
<sequence>MNVWENLVEAASGLLGVIGRIGKLNGSSVCQSLRLLSLTDREIVENLGDERAGKQLLVDEAKRNGDVVLPDAERWLKRVDAINEEAATIIEEDATVYKGCLKAWCPNLKRRHWISRKGKKKTDGVVKLIAEGKLISRLSCPPPPPGIKSTSIGNFRTFESRLAKMNEVMDALKDDNVNMIGICGMGGIGKTTMVKELGRSAKDEKLFDEVVMAVVSQYPNLIKIQDEIAVMLGLRFRDQTVPWRASQLHSRLQDIKRILVVLDDVWEKLDLEAIGIPFGSGHKGCKIMFTSRSQDVWSEIRTKMDIAVEVLTKKEAWHLFRETVGNSVETPDLRSVAEQIVKECGHLPLALVTIGGALIHKNRHVWNDMLRQLRMPSPRSISSGVPANVYRSLELSYNYLEDEEAKSCFLLCCLFPEDSDIPIETLVRYGMGLQLFEGINMLEETRDRVHALAEKLRGCFLLLDGHEKESVRMHDVVRNVAMSIASKDEHGFMMQYNMNLKELPEKIIRKRCASISVVYEETNELLEGFGCPVLELLLLKGVNSPGNLFKGMSKLKVLEMRDMPIPSLPSSLVFLKNLRTLYLVDCSLENISIIGALEKLEILSLLGSLIKELPKEIGQLTNLRLLDLTYCESLKKISPGVMSSFSRLKELYMKKSFMQWEVGVEGKERSNLCLTELDSLAHLNVLEIHVPDPKLLPEILFLKNLKRYKISIGDYADDMLLSITPYEKNLALCLFKSTSLESGIQSLLKSATSLFFTIAYSLKNVLNELVQDGFLHLKYLSVRFCDTPEYLANAMDFVPHAAFPVLESLSLYELPNLKEICHGQLPSGSFEELRKLELSKLPALMHLWKGLTQGVCLGNLRVVKVSYCDSMGYLFSQSTATGLGQLKSLTVYSCKKMEEIVLKERGEDQRTNKIEFPKLNILNLGTLPGLTGFCKGVDEIAFPQLEIMNLCVLPTLKSFCPVMSSLASGSDHNATLQYLFNQKVKLTSLKKLHVSWMDNLTKIWCGQLHAGSFYELNVVKVFQCNNLLNVFPLNLIQRLQNLEELEVQYCKSLEAVFDFDGINPEEGHAVVLLPRFKTLELKNLPNLTDIWKKNLRVIEGFENLKLLKVYWCDSLRVVFSPSIAKLLVKLQELEIVDCTTLEEIVADDQDGGENNEVTGSVVIPGAKKRVLDALPNFTSFFPGKYCKSKEEVVANDRRGGEDKDATDIIMFPGVKNLILAGVPRLTSFCLERKTFALTSLSTQTRNVGFEEVLHHCLINKQVAFPSLEVLELCQAASLEGMSNDQLPGGSLSKSVKKLRRLEIRKCAMMSEIITGDNGQGESSMDIIEFPQLSFLRLNNLPNLASFFPKVVHMAYEYPRNDNPKEIDGGSGELLTDDDLQTAIQPLFNDKVAFPSLEVLELCQLSNINEIWGRQLPNGLFCKLRVLKLDQCEKLLIAAPFDLLKVLPNLEEVQVANCTSIEEVFEINEQNTRWSSPSSRLRELTLSVLPRLVHLCKKDHQAVLFENLVSLSVVSCKSLRNLLSFSMARGLVNLQKLKIDDCLIMEEVVGREEGKEQEEEAEEKIFFPQLNQLELMNLPKLRSFLHVIYALEWPLLENVTVNDCPELKTLSMGSLSTPKLKSVKVTTNEQLVLMGDLNNTIQHLHKGKGDPIRVAYFS</sequence>
<dbReference type="FunFam" id="3.40.50.300:FF:001091">
    <property type="entry name" value="Probable disease resistance protein At1g61300"/>
    <property type="match status" value="1"/>
</dbReference>